<protein>
    <submittedName>
        <fullName evidence="4">XdhC family protein</fullName>
    </submittedName>
</protein>
<feature type="domain" description="XdhC- CoxI" evidence="2">
    <location>
        <begin position="13"/>
        <end position="74"/>
    </location>
</feature>
<feature type="region of interest" description="Disordered" evidence="1">
    <location>
        <begin position="291"/>
        <end position="316"/>
    </location>
</feature>
<evidence type="ECO:0000313" key="5">
    <source>
        <dbReference type="Proteomes" id="UP000481360"/>
    </source>
</evidence>
<accession>A0A7C9RY32</accession>
<dbReference type="EMBL" id="JAAMPJ010000017">
    <property type="protein sequence ID" value="NGY65764.1"/>
    <property type="molecule type" value="Genomic_DNA"/>
</dbReference>
<organism evidence="4 5">
    <name type="scientific">Lentzea alba</name>
    <dbReference type="NCBI Taxonomy" id="2714351"/>
    <lineage>
        <taxon>Bacteria</taxon>
        <taxon>Bacillati</taxon>
        <taxon>Actinomycetota</taxon>
        <taxon>Actinomycetes</taxon>
        <taxon>Pseudonocardiales</taxon>
        <taxon>Pseudonocardiaceae</taxon>
        <taxon>Lentzea</taxon>
    </lineage>
</organism>
<dbReference type="PANTHER" id="PTHR30388">
    <property type="entry name" value="ALDEHYDE OXIDOREDUCTASE MOLYBDENUM COFACTOR ASSEMBLY PROTEIN"/>
    <property type="match status" value="1"/>
</dbReference>
<dbReference type="Pfam" id="PF02625">
    <property type="entry name" value="XdhC_CoxI"/>
    <property type="match status" value="1"/>
</dbReference>
<reference evidence="4 5" key="1">
    <citation type="submission" date="2020-03" db="EMBL/GenBank/DDBJ databases">
        <title>Isolation and identification of active actinomycetes.</title>
        <authorList>
            <person name="Sun X."/>
        </authorList>
    </citation>
    <scope>NUCLEOTIDE SEQUENCE [LARGE SCALE GENOMIC DNA]</scope>
    <source>
        <strain evidence="4 5">NEAU-D13</strain>
    </source>
</reference>
<feature type="domain" description="XdhC Rossmann" evidence="3">
    <location>
        <begin position="136"/>
        <end position="278"/>
    </location>
</feature>
<gene>
    <name evidence="4" type="ORF">G7043_43435</name>
</gene>
<evidence type="ECO:0000256" key="1">
    <source>
        <dbReference type="SAM" id="MobiDB-lite"/>
    </source>
</evidence>
<comment type="caution">
    <text evidence="4">The sequence shown here is derived from an EMBL/GenBank/DDBJ whole genome shotgun (WGS) entry which is preliminary data.</text>
</comment>
<evidence type="ECO:0000259" key="2">
    <source>
        <dbReference type="Pfam" id="PF02625"/>
    </source>
</evidence>
<evidence type="ECO:0000259" key="3">
    <source>
        <dbReference type="Pfam" id="PF13478"/>
    </source>
</evidence>
<dbReference type="PANTHER" id="PTHR30388:SF4">
    <property type="entry name" value="MOLYBDENUM COFACTOR INSERTION CHAPERONE PAOD"/>
    <property type="match status" value="1"/>
</dbReference>
<name>A0A7C9RY32_9PSEU</name>
<dbReference type="Proteomes" id="UP000481360">
    <property type="component" value="Unassembled WGS sequence"/>
</dbReference>
<proteinExistence type="predicted"/>
<dbReference type="InterPro" id="IPR003777">
    <property type="entry name" value="XdhC_CoxI"/>
</dbReference>
<dbReference type="InterPro" id="IPR052698">
    <property type="entry name" value="MoCofactor_Util/Proc"/>
</dbReference>
<dbReference type="RefSeq" id="WP_166054801.1">
    <property type="nucleotide sequence ID" value="NZ_JAAMPJ010000017.1"/>
</dbReference>
<sequence>MRDLASTLLSWDRFAVASVVAVRGSAPRPVGAAMAVGPSGEVIGSVSGGCVEAEVYDLACTVLSTSEPALATFGYSDDTAFSVGLTCGGSLDVLVQRDSPSLRAALQASVDGHPVSVCFSHEDRVFTESWMPPPRLLVFGAIDHAAAVAEIGRFLGYHVTVCDARPIFATVERFPAAHSVVVDWPHRYLARTHTDSDTAVVVLTHDPKFDIPVLSQALSMPLAFVGALGSRRTHAERLDRLLEAGVPSAALSRLRSPIGLDLGGRSPAETAVSIAAELVALRHGGTGLPLSSLSSPIHRTQESHGTDLSQRRRHAGRTAALPAAGHADGVPGAQCGQIPLLLGAGEVPRDARVGVGVRRR</sequence>
<dbReference type="InterPro" id="IPR027051">
    <property type="entry name" value="XdhC_Rossmann_dom"/>
</dbReference>
<dbReference type="Pfam" id="PF13478">
    <property type="entry name" value="XdhC_C"/>
    <property type="match status" value="1"/>
</dbReference>
<dbReference type="AlphaFoldDB" id="A0A7C9RY32"/>
<dbReference type="Gene3D" id="3.40.50.720">
    <property type="entry name" value="NAD(P)-binding Rossmann-like Domain"/>
    <property type="match status" value="1"/>
</dbReference>
<evidence type="ECO:0000313" key="4">
    <source>
        <dbReference type="EMBL" id="NGY65764.1"/>
    </source>
</evidence>
<keyword evidence="5" id="KW-1185">Reference proteome</keyword>